<dbReference type="Proteomes" id="UP000219947">
    <property type="component" value="Unassembled WGS sequence"/>
</dbReference>
<sequence>MTTYDDKYFEEMAEAAEKGEFTPVPNTLLTGEEAQQSALAMLKAATGTDDYTELVKMTRGRRKLSEQKEQASQHSPVLHMRLPEELNNTIRDLASQRGQSTSEVARELLVKGLAAA</sequence>
<dbReference type="EMBL" id="PDEV01000003">
    <property type="protein sequence ID" value="PEN15989.1"/>
    <property type="molecule type" value="Genomic_DNA"/>
</dbReference>
<reference evidence="1" key="1">
    <citation type="submission" date="2017-10" db="EMBL/GenBank/DDBJ databases">
        <title>Kefir isolates.</title>
        <authorList>
            <person name="Kim Y."/>
            <person name="Blasche S."/>
        </authorList>
    </citation>
    <scope>NUCLEOTIDE SEQUENCE [LARGE SCALE GENOMIC DNA]</scope>
    <source>
        <strain evidence="1">OG2-2</strain>
    </source>
</reference>
<dbReference type="RefSeq" id="WP_098042847.1">
    <property type="nucleotide sequence ID" value="NZ_CAUTCD010000010.1"/>
</dbReference>
<organism evidence="1 2">
    <name type="scientific">Rothia dentocariosa</name>
    <dbReference type="NCBI Taxonomy" id="2047"/>
    <lineage>
        <taxon>Bacteria</taxon>
        <taxon>Bacillati</taxon>
        <taxon>Actinomycetota</taxon>
        <taxon>Actinomycetes</taxon>
        <taxon>Micrococcales</taxon>
        <taxon>Micrococcaceae</taxon>
        <taxon>Rothia</taxon>
    </lineage>
</organism>
<accession>A0A5F0M414</accession>
<protein>
    <recommendedName>
        <fullName evidence="3">Ribbon-helix-helix protein, CopG family</fullName>
    </recommendedName>
</protein>
<name>A0A2A8D4Y5_9MICC</name>
<evidence type="ECO:0008006" key="3">
    <source>
        <dbReference type="Google" id="ProtNLM"/>
    </source>
</evidence>
<dbReference type="AlphaFoldDB" id="A0A2A8D4Y5"/>
<accession>A0A2A8D4Y5</accession>
<keyword evidence="2" id="KW-1185">Reference proteome</keyword>
<proteinExistence type="predicted"/>
<comment type="caution">
    <text evidence="1">The sequence shown here is derived from an EMBL/GenBank/DDBJ whole genome shotgun (WGS) entry which is preliminary data.</text>
</comment>
<evidence type="ECO:0000313" key="1">
    <source>
        <dbReference type="EMBL" id="PEN15989.1"/>
    </source>
</evidence>
<evidence type="ECO:0000313" key="2">
    <source>
        <dbReference type="Proteomes" id="UP000219947"/>
    </source>
</evidence>
<gene>
    <name evidence="1" type="ORF">CRM92_07800</name>
</gene>